<keyword evidence="12" id="KW-0812">Transmembrane</keyword>
<feature type="transmembrane region" description="Helical" evidence="12">
    <location>
        <begin position="238"/>
        <end position="260"/>
    </location>
</feature>
<dbReference type="GO" id="GO:0008270">
    <property type="term" value="F:zinc ion binding"/>
    <property type="evidence" value="ECO:0007669"/>
    <property type="project" value="UniProtKB-KW"/>
</dbReference>
<evidence type="ECO:0000256" key="2">
    <source>
        <dbReference type="ARBA" id="ARBA00006092"/>
    </source>
</evidence>
<dbReference type="InterPro" id="IPR019176">
    <property type="entry name" value="Cytochrome_B561-rel"/>
</dbReference>
<dbReference type="PANTHER" id="PTHR21780">
    <property type="entry name" value="TRANSMEMBRANE PROTEIN 209"/>
    <property type="match status" value="1"/>
</dbReference>
<feature type="compositionally biased region" description="Polar residues" evidence="11">
    <location>
        <begin position="490"/>
        <end position="507"/>
    </location>
</feature>
<keyword evidence="9" id="KW-0234">DNA repair</keyword>
<evidence type="ECO:0000256" key="5">
    <source>
        <dbReference type="ARBA" id="ARBA00022771"/>
    </source>
</evidence>
<dbReference type="InterPro" id="IPR002035">
    <property type="entry name" value="VWF_A"/>
</dbReference>
<evidence type="ECO:0000259" key="13">
    <source>
        <dbReference type="PROSITE" id="PS50234"/>
    </source>
</evidence>
<sequence length="1202" mass="132529">MLSLQAVSYVEEFIEVNKKQVSSERAELRKWSPPLNPLVEMNIAWTPFKNCNSNGMRSVIRDHSGELLVAYGEESDYSGDRLHHVTLSLIHALLFALEVGFLKLLCYCNKAASNYEENKEPLEHLQQLFKGLSISTLAWWLTVGNGLRFAPISISVWWLTVGNGLGFADLSVVVCRSRPGFAVLQLGGVVNKQTLAMESGGAREKGGSPPPKPSKFSVYQNATLSAALTAKSIQPSKYTFLCIFSLSSASAFALLTVISWENEFIDDLKLKSFPQETAYMFAKAIQAIVGLVFFGTIFALFKAISLRKEKNIAGVPALPSSKGNKDQKCLTNRQLELLGIKPKVKQVVSESLKKPPKSRPHLTPSSDVLVPLHQPITSPNPSSRTSADRSNSSGGNRIRAVSTPSKSPSSSSSLYLVPGAVSQLPSVQNSPGADSVVSTPWSNKRTSSGKEITSEEKLEQFLAEVDEKITESAGKLATPPPTISGFGMASPNTVASSANTSGTTRSTPLRPVRMSPGSQKFSTPPKKGEGDLPRPMSMEESIEAFEHLGVYPLIEQWRDRLRQWFSSVLLNPLLKKIEMSHIQVMQAAAKLGISITISQVGSDLPTTGTPATVSPIDRTKEWQPAFTLDEDGILHQLRATLVQAIDASTSKLPLANLQQSPQQNPLIPIMQECVDAITEHQRLHALVKGEWVKGLLPQSSVRADYTVQRIRELAEGTCLKNYEYLGSGEVYDKKNKKWTLELPTDSHLLLYLFCAFLEHPKWMLHVDPTSYAGAQSSKNPLFVGVLPPKERFPDKYVAVTSGVPSALHPGASILIVGRQSPPIFALYWDKKPQFSLQGRTALWDSILLLCHRIKVGYGGIVRGLLHFARNRLLAADISCKGLMNTGGEGRFILRAVFIPLPPFLTPKHHWMSVGTWKPGTFKLPLPPQIHSIWTKTGQEGQHLDYGNMNNGERRRLNGEIEEDDDDEEGSDGGLEAWERTYADERSWESLQEDESGLLRPVDNNTLYHAQYRRRIRSLSSQATTARIQKGLIRYLYIVVDLSRAATEMDFRPSRMVMVAKQVEGFIREFFDQNPLSQLGLVTIKDGVAHCLTDLGGSPESHVKALMGKLECSGESSLQNALDLVHGYLNQIPSYGHREVLILYSALSTCDPGDIMETIQKCKKSKIRCSVIGLSAEIFICKHICQETGGSYSVALDEVSSNN</sequence>
<dbReference type="GO" id="GO:0006281">
    <property type="term" value="P:DNA repair"/>
    <property type="evidence" value="ECO:0007669"/>
    <property type="project" value="UniProtKB-KW"/>
</dbReference>
<dbReference type="GO" id="GO:0016020">
    <property type="term" value="C:membrane"/>
    <property type="evidence" value="ECO:0007669"/>
    <property type="project" value="TreeGrafter"/>
</dbReference>
<name>A0A2N9HSZ2_FAGSY</name>
<evidence type="ECO:0000256" key="11">
    <source>
        <dbReference type="SAM" id="MobiDB-lite"/>
    </source>
</evidence>
<dbReference type="FunFam" id="3.40.50.410:FF:000015">
    <property type="entry name" value="General transcription factor IIH subunit 2"/>
    <property type="match status" value="1"/>
</dbReference>
<dbReference type="SUPFAM" id="SSF53300">
    <property type="entry name" value="vWA-like"/>
    <property type="match status" value="1"/>
</dbReference>
<dbReference type="GO" id="GO:0005634">
    <property type="term" value="C:nucleus"/>
    <property type="evidence" value="ECO:0007669"/>
    <property type="project" value="UniProtKB-SubCell"/>
</dbReference>
<keyword evidence="7" id="KW-0805">Transcription regulation</keyword>
<protein>
    <recommendedName>
        <fullName evidence="13">VWFA domain-containing protein</fullName>
    </recommendedName>
</protein>
<comment type="subcellular location">
    <subcellularLocation>
        <location evidence="1">Nucleus</location>
    </subcellularLocation>
</comment>
<dbReference type="CDD" id="cd01453">
    <property type="entry name" value="vWA_transcription_factor_IIH_type"/>
    <property type="match status" value="1"/>
</dbReference>
<keyword evidence="3" id="KW-0479">Metal-binding</keyword>
<evidence type="ECO:0000313" key="14">
    <source>
        <dbReference type="EMBL" id="SPD15138.1"/>
    </source>
</evidence>
<reference evidence="14" key="1">
    <citation type="submission" date="2018-02" db="EMBL/GenBank/DDBJ databases">
        <authorList>
            <person name="Cohen D.B."/>
            <person name="Kent A.D."/>
        </authorList>
    </citation>
    <scope>NUCLEOTIDE SEQUENCE</scope>
</reference>
<feature type="domain" description="VWFA" evidence="13">
    <location>
        <begin position="1034"/>
        <end position="1202"/>
    </location>
</feature>
<dbReference type="PANTHER" id="PTHR21780:SF0">
    <property type="entry name" value="TRANSMEMBRANE PROTEIN 209"/>
    <property type="match status" value="1"/>
</dbReference>
<evidence type="ECO:0000256" key="4">
    <source>
        <dbReference type="ARBA" id="ARBA00022763"/>
    </source>
</evidence>
<keyword evidence="12" id="KW-1133">Transmembrane helix</keyword>
<gene>
    <name evidence="14" type="ORF">FSB_LOCUS43020</name>
</gene>
<feature type="transmembrane region" description="Helical" evidence="12">
    <location>
        <begin position="280"/>
        <end position="301"/>
    </location>
</feature>
<evidence type="ECO:0000256" key="6">
    <source>
        <dbReference type="ARBA" id="ARBA00022833"/>
    </source>
</evidence>
<dbReference type="Gene3D" id="3.40.50.410">
    <property type="entry name" value="von Willebrand factor, type A domain"/>
    <property type="match status" value="1"/>
</dbReference>
<keyword evidence="5" id="KW-0863">Zinc-finger</keyword>
<feature type="compositionally biased region" description="Low complexity" evidence="11">
    <location>
        <begin position="382"/>
        <end position="393"/>
    </location>
</feature>
<keyword evidence="8" id="KW-0804">Transcription</keyword>
<organism evidence="14">
    <name type="scientific">Fagus sylvatica</name>
    <name type="common">Beechnut</name>
    <dbReference type="NCBI Taxonomy" id="28930"/>
    <lineage>
        <taxon>Eukaryota</taxon>
        <taxon>Viridiplantae</taxon>
        <taxon>Streptophyta</taxon>
        <taxon>Embryophyta</taxon>
        <taxon>Tracheophyta</taxon>
        <taxon>Spermatophyta</taxon>
        <taxon>Magnoliopsida</taxon>
        <taxon>eudicotyledons</taxon>
        <taxon>Gunneridae</taxon>
        <taxon>Pentapetalae</taxon>
        <taxon>rosids</taxon>
        <taxon>fabids</taxon>
        <taxon>Fagales</taxon>
        <taxon>Fagaceae</taxon>
        <taxon>Fagus</taxon>
    </lineage>
</organism>
<proteinExistence type="inferred from homology"/>
<comment type="similarity">
    <text evidence="2">Belongs to the GTF2H2 family.</text>
</comment>
<dbReference type="InterPro" id="IPR007198">
    <property type="entry name" value="Ssl1-like"/>
</dbReference>
<evidence type="ECO:0000256" key="10">
    <source>
        <dbReference type="ARBA" id="ARBA00023242"/>
    </source>
</evidence>
<dbReference type="InterPro" id="IPR036465">
    <property type="entry name" value="vWFA_dom_sf"/>
</dbReference>
<dbReference type="Pfam" id="PF09786">
    <property type="entry name" value="CytochromB561_N"/>
    <property type="match status" value="1"/>
</dbReference>
<dbReference type="PROSITE" id="PS50234">
    <property type="entry name" value="VWFA"/>
    <property type="match status" value="1"/>
</dbReference>
<keyword evidence="6" id="KW-0862">Zinc</keyword>
<dbReference type="SMART" id="SM00327">
    <property type="entry name" value="VWA"/>
    <property type="match status" value="1"/>
</dbReference>
<keyword evidence="12" id="KW-0472">Membrane</keyword>
<evidence type="ECO:0000256" key="3">
    <source>
        <dbReference type="ARBA" id="ARBA00022723"/>
    </source>
</evidence>
<dbReference type="AlphaFoldDB" id="A0A2N9HSZ2"/>
<accession>A0A2N9HSZ2</accession>
<dbReference type="Pfam" id="PF04056">
    <property type="entry name" value="Ssl1"/>
    <property type="match status" value="1"/>
</dbReference>
<feature type="compositionally biased region" description="Low complexity" evidence="11">
    <location>
        <begin position="402"/>
        <end position="413"/>
    </location>
</feature>
<evidence type="ECO:0000256" key="8">
    <source>
        <dbReference type="ARBA" id="ARBA00023163"/>
    </source>
</evidence>
<evidence type="ECO:0000256" key="7">
    <source>
        <dbReference type="ARBA" id="ARBA00023015"/>
    </source>
</evidence>
<evidence type="ECO:0000256" key="12">
    <source>
        <dbReference type="SAM" id="Phobius"/>
    </source>
</evidence>
<evidence type="ECO:0000256" key="1">
    <source>
        <dbReference type="ARBA" id="ARBA00004123"/>
    </source>
</evidence>
<feature type="region of interest" description="Disordered" evidence="11">
    <location>
        <begin position="349"/>
        <end position="453"/>
    </location>
</feature>
<keyword evidence="10" id="KW-0539">Nucleus</keyword>
<dbReference type="EMBL" id="OIVN01004046">
    <property type="protein sequence ID" value="SPD15138.1"/>
    <property type="molecule type" value="Genomic_DNA"/>
</dbReference>
<keyword evidence="4" id="KW-0227">DNA damage</keyword>
<feature type="region of interest" description="Disordered" evidence="11">
    <location>
        <begin position="490"/>
        <end position="535"/>
    </location>
</feature>
<evidence type="ECO:0000256" key="9">
    <source>
        <dbReference type="ARBA" id="ARBA00023204"/>
    </source>
</evidence>
<feature type="compositionally biased region" description="Polar residues" evidence="11">
    <location>
        <begin position="423"/>
        <end position="451"/>
    </location>
</feature>